<dbReference type="AlphaFoldDB" id="A0A369AG11"/>
<keyword evidence="2" id="KW-0812">Transmembrane</keyword>
<feature type="region of interest" description="Disordered" evidence="1">
    <location>
        <begin position="33"/>
        <end position="70"/>
    </location>
</feature>
<dbReference type="EMBL" id="QPJU01000016">
    <property type="protein sequence ID" value="RCX07288.1"/>
    <property type="molecule type" value="Genomic_DNA"/>
</dbReference>
<dbReference type="SUPFAM" id="SSF64383">
    <property type="entry name" value="Cell-division protein ZipA, C-terminal domain"/>
    <property type="match status" value="1"/>
</dbReference>
<feature type="domain" description="ZipA C-terminal FtsZ-binding" evidence="3">
    <location>
        <begin position="248"/>
        <end position="374"/>
    </location>
</feature>
<dbReference type="SMART" id="SM00771">
    <property type="entry name" value="ZipA_C"/>
    <property type="match status" value="1"/>
</dbReference>
<comment type="caution">
    <text evidence="4">The sequence shown here is derived from an EMBL/GenBank/DDBJ whole genome shotgun (WGS) entry which is preliminary data.</text>
</comment>
<evidence type="ECO:0000313" key="4">
    <source>
        <dbReference type="EMBL" id="RCX07288.1"/>
    </source>
</evidence>
<proteinExistence type="predicted"/>
<keyword evidence="2" id="KW-0472">Membrane</keyword>
<feature type="compositionally biased region" description="Low complexity" evidence="1">
    <location>
        <begin position="47"/>
        <end position="68"/>
    </location>
</feature>
<dbReference type="RefSeq" id="WP_114484319.1">
    <property type="nucleotide sequence ID" value="NZ_QPJU01000016.1"/>
</dbReference>
<keyword evidence="5" id="KW-1185">Reference proteome</keyword>
<reference evidence="4 5" key="1">
    <citation type="submission" date="2018-07" db="EMBL/GenBank/DDBJ databases">
        <title>Genomic Encyclopedia of Type Strains, Phase IV (KMG-IV): sequencing the most valuable type-strain genomes for metagenomic binning, comparative biology and taxonomic classification.</title>
        <authorList>
            <person name="Goeker M."/>
        </authorList>
    </citation>
    <scope>NUCLEOTIDE SEQUENCE [LARGE SCALE GENOMIC DNA]</scope>
    <source>
        <strain evidence="4 5">DSM 100911</strain>
    </source>
</reference>
<evidence type="ECO:0000259" key="3">
    <source>
        <dbReference type="SMART" id="SM00771"/>
    </source>
</evidence>
<evidence type="ECO:0000313" key="5">
    <source>
        <dbReference type="Proteomes" id="UP000252174"/>
    </source>
</evidence>
<dbReference type="Gene3D" id="3.30.1400.10">
    <property type="entry name" value="ZipA, C-terminal FtsZ-binding domain"/>
    <property type="match status" value="1"/>
</dbReference>
<dbReference type="Proteomes" id="UP000252174">
    <property type="component" value="Unassembled WGS sequence"/>
</dbReference>
<name>A0A369AG11_9BURK</name>
<dbReference type="OrthoDB" id="8521018at2"/>
<sequence>MSTLQWSLAIIGGLVLAVLVAYNAWTLRRNAPRRAQTPGDAHKDTHTAAAAPEPAAVGVQGRAGQGAALPEEPGLRLEPVFDAALAPAGLEHGPHPASHTVDARDALAEPVRPVPAPIPPGLVAESRFVLDALIDAIAPLQPEHEVTGEAALAALPPTRRAGSKPFAIEGLNAATGHWERPAPGQRYQRFQAGVQLANRLGALNEIEFSEFVAKTQAFADAIHAMPDFPDMRHEVARARELDQFAGEHDAQLAFALRARSTAWSPGYVEQNAARLGFVPSAMPGRMLLPAGPGLPPLLTLGFDMQAAQAEDLDQSALWELTLSLDVPQVAPAEQPFARLREVAMALCEAMDGVLCDQEGNPLPAMALDAIAADLEALYAQLAARDLAAGSALARRLFS</sequence>
<gene>
    <name evidence="4" type="ORF">DFR45_11611</name>
</gene>
<accession>A0A369AG11</accession>
<dbReference type="GO" id="GO:0090529">
    <property type="term" value="P:cell septum assembly"/>
    <property type="evidence" value="ECO:0007669"/>
    <property type="project" value="InterPro"/>
</dbReference>
<dbReference type="InterPro" id="IPR007449">
    <property type="entry name" value="ZipA_FtsZ-bd_C"/>
</dbReference>
<organism evidence="4 5">
    <name type="scientific">Extensimonas vulgaris</name>
    <dbReference type="NCBI Taxonomy" id="1031594"/>
    <lineage>
        <taxon>Bacteria</taxon>
        <taxon>Pseudomonadati</taxon>
        <taxon>Pseudomonadota</taxon>
        <taxon>Betaproteobacteria</taxon>
        <taxon>Burkholderiales</taxon>
        <taxon>Comamonadaceae</taxon>
        <taxon>Extensimonas</taxon>
    </lineage>
</organism>
<dbReference type="InterPro" id="IPR036765">
    <property type="entry name" value="ZipA_FtsZ-bd_C_sf"/>
</dbReference>
<evidence type="ECO:0000256" key="2">
    <source>
        <dbReference type="SAM" id="Phobius"/>
    </source>
</evidence>
<protein>
    <submittedName>
        <fullName evidence="4">ZipA-like protein with FtsZ-binding domain</fullName>
    </submittedName>
</protein>
<keyword evidence="2" id="KW-1133">Transmembrane helix</keyword>
<evidence type="ECO:0000256" key="1">
    <source>
        <dbReference type="SAM" id="MobiDB-lite"/>
    </source>
</evidence>
<feature type="transmembrane region" description="Helical" evidence="2">
    <location>
        <begin position="6"/>
        <end position="25"/>
    </location>
</feature>